<dbReference type="EMBL" id="JAIVFP010000001">
    <property type="protein sequence ID" value="MCI4683010.1"/>
    <property type="molecule type" value="Genomic_DNA"/>
</dbReference>
<evidence type="ECO:0000313" key="2">
    <source>
        <dbReference type="Proteomes" id="UP001139104"/>
    </source>
</evidence>
<sequence length="70" mass="7752">MTDDMVHITRHGYDDRIDRDKIVDDRFAATRHLSLTNFDDSGMAQAEPAARIVVTRAPPLGNEAGARRGS</sequence>
<protein>
    <submittedName>
        <fullName evidence="1">Uncharacterized protein</fullName>
    </submittedName>
</protein>
<reference evidence="1" key="1">
    <citation type="journal article" date="2022" name="ISME J.">
        <title>Identification of active gaseous-alkane degraders at natural gas seeps.</title>
        <authorList>
            <person name="Farhan Ul Haque M."/>
            <person name="Hernandez M."/>
            <person name="Crombie A.T."/>
            <person name="Murrell J.C."/>
        </authorList>
    </citation>
    <scope>NUCLEOTIDE SEQUENCE</scope>
    <source>
        <strain evidence="1">PC2</strain>
    </source>
</reference>
<evidence type="ECO:0000313" key="1">
    <source>
        <dbReference type="EMBL" id="MCI4683010.1"/>
    </source>
</evidence>
<gene>
    <name evidence="1" type="ORF">K2U94_09570</name>
</gene>
<keyword evidence="2" id="KW-1185">Reference proteome</keyword>
<accession>A0ABS9Z6K9</accession>
<dbReference type="Proteomes" id="UP001139104">
    <property type="component" value="Unassembled WGS sequence"/>
</dbReference>
<comment type="caution">
    <text evidence="1">The sequence shown here is derived from an EMBL/GenBank/DDBJ whole genome shotgun (WGS) entry which is preliminary data.</text>
</comment>
<dbReference type="RefSeq" id="WP_243066983.1">
    <property type="nucleotide sequence ID" value="NZ_JAIVFK010000012.1"/>
</dbReference>
<proteinExistence type="predicted"/>
<organism evidence="1 2">
    <name type="scientific">Candidatus Rhodoblastus alkanivorans</name>
    <dbReference type="NCBI Taxonomy" id="2954117"/>
    <lineage>
        <taxon>Bacteria</taxon>
        <taxon>Pseudomonadati</taxon>
        <taxon>Pseudomonadota</taxon>
        <taxon>Alphaproteobacteria</taxon>
        <taxon>Hyphomicrobiales</taxon>
        <taxon>Rhodoblastaceae</taxon>
        <taxon>Rhodoblastus</taxon>
    </lineage>
</organism>
<name>A0ABS9Z6K9_9HYPH</name>